<evidence type="ECO:0000256" key="1">
    <source>
        <dbReference type="SAM" id="MobiDB-lite"/>
    </source>
</evidence>
<feature type="transmembrane region" description="Helical" evidence="2">
    <location>
        <begin position="40"/>
        <end position="61"/>
    </location>
</feature>
<sequence length="226" mass="23251">MNDTFEERLLSALKEVTIRRLAEKGMAARTPVRRGPSRRALGLSAAVAGAAAAATVALTLFGGAGTPAYAVVKGADGSVEVQINAFRDSGELEAKLAEVGITAVVDYLPADQTCQEPRGEQATAGGRTQVGVGRDGKGITFTISKGQIGPDQTLVLAISTDQAGPDRPPVATSLRVVKRPVSTCVVTPLHLPANPPGNENKQDNGPTDNIERGGKDEGPGLSTTTS</sequence>
<keyword evidence="4" id="KW-1185">Reference proteome</keyword>
<feature type="compositionally biased region" description="Basic and acidic residues" evidence="1">
    <location>
        <begin position="209"/>
        <end position="218"/>
    </location>
</feature>
<keyword evidence="2" id="KW-0472">Membrane</keyword>
<protein>
    <submittedName>
        <fullName evidence="3">Uncharacterized protein</fullName>
    </submittedName>
</protein>
<proteinExistence type="predicted"/>
<keyword evidence="2" id="KW-1133">Transmembrane helix</keyword>
<evidence type="ECO:0000313" key="3">
    <source>
        <dbReference type="EMBL" id="MDP9862822.1"/>
    </source>
</evidence>
<feature type="region of interest" description="Disordered" evidence="1">
    <location>
        <begin position="187"/>
        <end position="226"/>
    </location>
</feature>
<keyword evidence="2" id="KW-0812">Transmembrane</keyword>
<evidence type="ECO:0000256" key="2">
    <source>
        <dbReference type="SAM" id="Phobius"/>
    </source>
</evidence>
<evidence type="ECO:0000313" key="4">
    <source>
        <dbReference type="Proteomes" id="UP001230426"/>
    </source>
</evidence>
<dbReference type="EMBL" id="JAUSRB010000002">
    <property type="protein sequence ID" value="MDP9862822.1"/>
    <property type="molecule type" value="Genomic_DNA"/>
</dbReference>
<gene>
    <name evidence="3" type="ORF">J2S55_002088</name>
</gene>
<accession>A0ABT9R1V6</accession>
<dbReference type="RefSeq" id="WP_306859155.1">
    <property type="nucleotide sequence ID" value="NZ_JAUSRB010000002.1"/>
</dbReference>
<dbReference type="Proteomes" id="UP001230426">
    <property type="component" value="Unassembled WGS sequence"/>
</dbReference>
<reference evidence="3 4" key="1">
    <citation type="submission" date="2023-07" db="EMBL/GenBank/DDBJ databases">
        <title>Sequencing the genomes of 1000 actinobacteria strains.</title>
        <authorList>
            <person name="Klenk H.-P."/>
        </authorList>
    </citation>
    <scope>NUCLEOTIDE SEQUENCE [LARGE SCALE GENOMIC DNA]</scope>
    <source>
        <strain evidence="3 4">DSM 44109</strain>
    </source>
</reference>
<feature type="compositionally biased region" description="Polar residues" evidence="1">
    <location>
        <begin position="197"/>
        <end position="207"/>
    </location>
</feature>
<organism evidence="3 4">
    <name type="scientific">Streptosporangium brasiliense</name>
    <dbReference type="NCBI Taxonomy" id="47480"/>
    <lineage>
        <taxon>Bacteria</taxon>
        <taxon>Bacillati</taxon>
        <taxon>Actinomycetota</taxon>
        <taxon>Actinomycetes</taxon>
        <taxon>Streptosporangiales</taxon>
        <taxon>Streptosporangiaceae</taxon>
        <taxon>Streptosporangium</taxon>
    </lineage>
</organism>
<comment type="caution">
    <text evidence="3">The sequence shown here is derived from an EMBL/GenBank/DDBJ whole genome shotgun (WGS) entry which is preliminary data.</text>
</comment>
<name>A0ABT9R1V6_9ACTN</name>